<protein>
    <submittedName>
        <fullName evidence="1">Uncharacterized protein</fullName>
    </submittedName>
</protein>
<evidence type="ECO:0000313" key="2">
    <source>
        <dbReference type="Proteomes" id="UP000703269"/>
    </source>
</evidence>
<comment type="caution">
    <text evidence="1">The sequence shown here is derived from an EMBL/GenBank/DDBJ whole genome shotgun (WGS) entry which is preliminary data.</text>
</comment>
<reference evidence="1 2" key="1">
    <citation type="submission" date="2021-08" db="EMBL/GenBank/DDBJ databases">
        <title>Draft Genome Sequence of Phanerochaete sordida strain YK-624.</title>
        <authorList>
            <person name="Mori T."/>
            <person name="Dohra H."/>
            <person name="Suzuki T."/>
            <person name="Kawagishi H."/>
            <person name="Hirai H."/>
        </authorList>
    </citation>
    <scope>NUCLEOTIDE SEQUENCE [LARGE SCALE GENOMIC DNA]</scope>
    <source>
        <strain evidence="1 2">YK-624</strain>
    </source>
</reference>
<sequence>MVLAGQVCEHTLDSPCFCLTALDFSDQIIKGDAKRALTGPFKSILQRAPPLSHSSIPRHDRRTRSTVSRANCALSVERCRKSLQRTNCRAAAFPRRNSWRPCCCKRSHYKICEITSARMMERAMTHPS</sequence>
<dbReference type="Proteomes" id="UP000703269">
    <property type="component" value="Unassembled WGS sequence"/>
</dbReference>
<dbReference type="EMBL" id="BPQB01000101">
    <property type="protein sequence ID" value="GJE99122.1"/>
    <property type="molecule type" value="Genomic_DNA"/>
</dbReference>
<keyword evidence="2" id="KW-1185">Reference proteome</keyword>
<name>A0A9P3GP46_9APHY</name>
<gene>
    <name evidence="1" type="ORF">PsYK624_153680</name>
</gene>
<organism evidence="1 2">
    <name type="scientific">Phanerochaete sordida</name>
    <dbReference type="NCBI Taxonomy" id="48140"/>
    <lineage>
        <taxon>Eukaryota</taxon>
        <taxon>Fungi</taxon>
        <taxon>Dikarya</taxon>
        <taxon>Basidiomycota</taxon>
        <taxon>Agaricomycotina</taxon>
        <taxon>Agaricomycetes</taxon>
        <taxon>Polyporales</taxon>
        <taxon>Phanerochaetaceae</taxon>
        <taxon>Phanerochaete</taxon>
    </lineage>
</organism>
<evidence type="ECO:0000313" key="1">
    <source>
        <dbReference type="EMBL" id="GJE99122.1"/>
    </source>
</evidence>
<proteinExistence type="predicted"/>
<dbReference type="AlphaFoldDB" id="A0A9P3GP46"/>
<accession>A0A9P3GP46</accession>